<reference evidence="3 4" key="1">
    <citation type="submission" date="2015-11" db="EMBL/GenBank/DDBJ databases">
        <title>The genome of Debaryomyces fabryi.</title>
        <authorList>
            <person name="Tafer H."/>
            <person name="Lopandic K."/>
        </authorList>
    </citation>
    <scope>NUCLEOTIDE SEQUENCE [LARGE SCALE GENOMIC DNA]</scope>
    <source>
        <strain evidence="3 4">CBS 789</strain>
    </source>
</reference>
<dbReference type="Proteomes" id="UP000054251">
    <property type="component" value="Unassembled WGS sequence"/>
</dbReference>
<dbReference type="PANTHER" id="PTHR34106">
    <property type="entry name" value="GLYCOSIDASE"/>
    <property type="match status" value="1"/>
</dbReference>
<proteinExistence type="predicted"/>
<name>A0A0V1PWE4_9ASCO</name>
<dbReference type="Gene3D" id="2.115.10.20">
    <property type="entry name" value="Glycosyl hydrolase domain, family 43"/>
    <property type="match status" value="1"/>
</dbReference>
<dbReference type="RefSeq" id="XP_015466669.1">
    <property type="nucleotide sequence ID" value="XM_015612491.1"/>
</dbReference>
<sequence>MKIPVIDRDSKDGDINYKAPNSFPIGPNFVKYKHNPILTPNPDNEFENSYLYNATAIVIDDRVFLLYRAQNQDKISSVGIAWSNDGYKFVRYNKPILKPTESYEKGGCEDPRIVRDPVSKLFIMTYTAYDGKDARLCVATSENLFDWTKYPPIINPDSDWHDIAFSSDNKETIRTGWLKSGAVFVEKHKDGKYYMIWGDSAFHLAESTDLISWKLTSKTYEDNIFAKGIFNWQDKLIEPGAAPIKLQYELSTKNHYVLFYNSATRGSGEYPKGTYAISQMLVDYDDLSGPLARMDKPFLVPDSDNEIEGQVDQVVFTEGIVQFHGKWFLYFGQGDSELGVATCDV</sequence>
<dbReference type="EMBL" id="LMYN01000082">
    <property type="protein sequence ID" value="KSA00567.1"/>
    <property type="molecule type" value="Genomic_DNA"/>
</dbReference>
<dbReference type="PANTHER" id="PTHR34106:SF5">
    <property type="entry name" value="GLYCOSIDASE"/>
    <property type="match status" value="1"/>
</dbReference>
<keyword evidence="2" id="KW-0808">Transferase</keyword>
<evidence type="ECO:0000256" key="2">
    <source>
        <dbReference type="ARBA" id="ARBA00022679"/>
    </source>
</evidence>
<evidence type="ECO:0000256" key="1">
    <source>
        <dbReference type="ARBA" id="ARBA00022676"/>
    </source>
</evidence>
<keyword evidence="1" id="KW-0328">Glycosyltransferase</keyword>
<dbReference type="CDD" id="cd18610">
    <property type="entry name" value="GH130_BT3780-like"/>
    <property type="match status" value="1"/>
</dbReference>
<dbReference type="InterPro" id="IPR023296">
    <property type="entry name" value="Glyco_hydro_beta-prop_sf"/>
</dbReference>
<gene>
    <name evidence="3" type="ORF">AC631_03662</name>
</gene>
<evidence type="ECO:0000313" key="3">
    <source>
        <dbReference type="EMBL" id="KSA00567.1"/>
    </source>
</evidence>
<evidence type="ECO:0000313" key="4">
    <source>
        <dbReference type="Proteomes" id="UP000054251"/>
    </source>
</evidence>
<dbReference type="Pfam" id="PF04041">
    <property type="entry name" value="Glyco_hydro_130"/>
    <property type="match status" value="1"/>
</dbReference>
<organism evidence="3 4">
    <name type="scientific">Debaryomyces fabryi</name>
    <dbReference type="NCBI Taxonomy" id="58627"/>
    <lineage>
        <taxon>Eukaryota</taxon>
        <taxon>Fungi</taxon>
        <taxon>Dikarya</taxon>
        <taxon>Ascomycota</taxon>
        <taxon>Saccharomycotina</taxon>
        <taxon>Pichiomycetes</taxon>
        <taxon>Debaryomycetaceae</taxon>
        <taxon>Debaryomyces</taxon>
    </lineage>
</organism>
<comment type="caution">
    <text evidence="3">The sequence shown here is derived from an EMBL/GenBank/DDBJ whole genome shotgun (WGS) entry which is preliminary data.</text>
</comment>
<dbReference type="GeneID" id="26840671"/>
<accession>A0A0V1PWE4</accession>
<dbReference type="GO" id="GO:0016757">
    <property type="term" value="F:glycosyltransferase activity"/>
    <property type="evidence" value="ECO:0007669"/>
    <property type="project" value="UniProtKB-KW"/>
</dbReference>
<dbReference type="OrthoDB" id="21615at2759"/>
<evidence type="ECO:0008006" key="5">
    <source>
        <dbReference type="Google" id="ProtNLM"/>
    </source>
</evidence>
<keyword evidence="4" id="KW-1185">Reference proteome</keyword>
<dbReference type="AlphaFoldDB" id="A0A0V1PWE4"/>
<protein>
    <recommendedName>
        <fullName evidence="5">Glycosyl hydrolase family 32 N-terminal domain-containing protein</fullName>
    </recommendedName>
</protein>
<dbReference type="SUPFAM" id="SSF75005">
    <property type="entry name" value="Arabinanase/levansucrase/invertase"/>
    <property type="match status" value="1"/>
</dbReference>
<dbReference type="InterPro" id="IPR007184">
    <property type="entry name" value="Mannoside_phosphorylase"/>
</dbReference>